<feature type="region of interest" description="Disordered" evidence="5">
    <location>
        <begin position="168"/>
        <end position="196"/>
    </location>
</feature>
<dbReference type="AlphaFoldDB" id="A0A0G2ECC3"/>
<feature type="compositionally biased region" description="Polar residues" evidence="5">
    <location>
        <begin position="23"/>
        <end position="42"/>
    </location>
</feature>
<dbReference type="InterPro" id="IPR012919">
    <property type="entry name" value="SUN_dom"/>
</dbReference>
<dbReference type="GO" id="GO:0016020">
    <property type="term" value="C:membrane"/>
    <property type="evidence" value="ECO:0007669"/>
    <property type="project" value="InterPro"/>
</dbReference>
<keyword evidence="4" id="KW-0472">Membrane</keyword>
<proteinExistence type="predicted"/>
<dbReference type="PROSITE" id="PS51469">
    <property type="entry name" value="SUN"/>
    <property type="match status" value="1"/>
</dbReference>
<evidence type="ECO:0000256" key="4">
    <source>
        <dbReference type="ARBA" id="ARBA00023136"/>
    </source>
</evidence>
<dbReference type="Gene3D" id="2.60.120.260">
    <property type="entry name" value="Galactose-binding domain-like"/>
    <property type="match status" value="1"/>
</dbReference>
<name>A0A0G2ECC3_9PEZI</name>
<evidence type="ECO:0000259" key="6">
    <source>
        <dbReference type="PROSITE" id="PS51469"/>
    </source>
</evidence>
<organism evidence="7 8">
    <name type="scientific">Diplodia seriata</name>
    <dbReference type="NCBI Taxonomy" id="420778"/>
    <lineage>
        <taxon>Eukaryota</taxon>
        <taxon>Fungi</taxon>
        <taxon>Dikarya</taxon>
        <taxon>Ascomycota</taxon>
        <taxon>Pezizomycotina</taxon>
        <taxon>Dothideomycetes</taxon>
        <taxon>Dothideomycetes incertae sedis</taxon>
        <taxon>Botryosphaeriales</taxon>
        <taxon>Botryosphaeriaceae</taxon>
        <taxon>Diplodia</taxon>
    </lineage>
</organism>
<dbReference type="GO" id="GO:0012505">
    <property type="term" value="C:endomembrane system"/>
    <property type="evidence" value="ECO:0007669"/>
    <property type="project" value="UniProtKB-SubCell"/>
</dbReference>
<evidence type="ECO:0000313" key="8">
    <source>
        <dbReference type="Proteomes" id="UP000034182"/>
    </source>
</evidence>
<dbReference type="EMBL" id="LAQI01000099">
    <property type="protein sequence ID" value="KKY20592.1"/>
    <property type="molecule type" value="Genomic_DNA"/>
</dbReference>
<feature type="compositionally biased region" description="Basic and acidic residues" evidence="5">
    <location>
        <begin position="187"/>
        <end position="196"/>
    </location>
</feature>
<reference evidence="7 8" key="2">
    <citation type="submission" date="2015-05" db="EMBL/GenBank/DDBJ databases">
        <title>Distinctive expansion of gene families associated with plant cell wall degradation and secondary metabolism in the genomes of grapevine trunk pathogens.</title>
        <authorList>
            <person name="Lawrence D.P."/>
            <person name="Travadon R."/>
            <person name="Rolshausen P.E."/>
            <person name="Baumgartner K."/>
        </authorList>
    </citation>
    <scope>NUCLEOTIDE SEQUENCE [LARGE SCALE GENOMIC DNA]</scope>
    <source>
        <strain evidence="7">DS831</strain>
    </source>
</reference>
<dbReference type="Proteomes" id="UP000034182">
    <property type="component" value="Unassembled WGS sequence"/>
</dbReference>
<evidence type="ECO:0000256" key="5">
    <source>
        <dbReference type="SAM" id="MobiDB-lite"/>
    </source>
</evidence>
<feature type="region of interest" description="Disordered" evidence="5">
    <location>
        <begin position="526"/>
        <end position="582"/>
    </location>
</feature>
<comment type="caution">
    <text evidence="7">The sequence shown here is derived from an EMBL/GenBank/DDBJ whole genome shotgun (WGS) entry which is preliminary data.</text>
</comment>
<comment type="subcellular location">
    <subcellularLocation>
        <location evidence="1">Endomembrane system</location>
    </subcellularLocation>
</comment>
<feature type="compositionally biased region" description="Acidic residues" evidence="5">
    <location>
        <begin position="80"/>
        <end position="90"/>
    </location>
</feature>
<dbReference type="PANTHER" id="PTHR12953:SF0">
    <property type="entry name" value="SUN DOMAIN-CONTAINING OSSIFICATION FACTOR"/>
    <property type="match status" value="1"/>
</dbReference>
<dbReference type="GO" id="GO:0034975">
    <property type="term" value="P:protein folding in endoplasmic reticulum"/>
    <property type="evidence" value="ECO:0007669"/>
    <property type="project" value="TreeGrafter"/>
</dbReference>
<dbReference type="FunFam" id="2.60.120.260:FF:000082">
    <property type="entry name" value="Sad1/UNC domain protein"/>
    <property type="match status" value="1"/>
</dbReference>
<gene>
    <name evidence="7" type="ORF">UCDDS831_g04639</name>
</gene>
<keyword evidence="2" id="KW-0812">Transmembrane</keyword>
<keyword evidence="3" id="KW-1133">Transmembrane helix</keyword>
<evidence type="ECO:0000256" key="3">
    <source>
        <dbReference type="ARBA" id="ARBA00022989"/>
    </source>
</evidence>
<feature type="domain" description="SUN" evidence="6">
    <location>
        <begin position="167"/>
        <end position="346"/>
    </location>
</feature>
<sequence length="582" mass="64243">MPKVASATSSYCDCCRERDRSDASGQAENDTISSSTTSAQSPGGSGATDEASATGSQSAAGTAQSSAEPAQSDGRKPGEPEAEAEAEGDSPLDNANFLSFEEWKTQNLAKVGQSPENVGQGRGTAGTQGRKPRPVNINSELDFLGEDTEIELDFGFGNKADRAAAVSASGQQQAAAETAEDGAAAELSHRPRSKDAGKTCKERFNYASFDCAATVLKTNQQCKSSSSLLVENKDSYMLNECGAENKFVIVELCDDILVDTVVLANFEFFSSMFRTFRVSVSDRYPVKLERWKELGTFEARNSRDIQAFLVENPLIWARYLRIEFLTHFGNEFYCPVSLLRVHGTTMMEEFRHQEEAARGEEDLDEVMESESQALPAIQPNAHEQAPMLESNSTLSLQYIEDQSRILRDAFTKVEKRQLGKTEKFLDQLNSTVMAELREFRQQYDQLWQSTVIELENRREQHQREMLAISTRLTLLADELVFQKRMAVVQSTLILLCLGLVLFVRSGASYLELPLVQQMMQKSQTALRLQFDSPASSPPPNYRRHGHSSSTEEQPGAAAQDAQQPVDAQGLQGREQAQLGAGE</sequence>
<dbReference type="GO" id="GO:0005737">
    <property type="term" value="C:cytoplasm"/>
    <property type="evidence" value="ECO:0007669"/>
    <property type="project" value="TreeGrafter"/>
</dbReference>
<feature type="compositionally biased region" description="Polar residues" evidence="5">
    <location>
        <begin position="1"/>
        <end position="11"/>
    </location>
</feature>
<feature type="compositionally biased region" description="Low complexity" evidence="5">
    <location>
        <begin position="553"/>
        <end position="569"/>
    </location>
</feature>
<evidence type="ECO:0000256" key="1">
    <source>
        <dbReference type="ARBA" id="ARBA00004308"/>
    </source>
</evidence>
<feature type="region of interest" description="Disordered" evidence="5">
    <location>
        <begin position="1"/>
        <end position="137"/>
    </location>
</feature>
<feature type="compositionally biased region" description="Low complexity" evidence="5">
    <location>
        <begin position="168"/>
        <end position="186"/>
    </location>
</feature>
<evidence type="ECO:0000313" key="7">
    <source>
        <dbReference type="EMBL" id="KKY20592.1"/>
    </source>
</evidence>
<dbReference type="Pfam" id="PF07738">
    <property type="entry name" value="Sad1_UNC"/>
    <property type="match status" value="1"/>
</dbReference>
<feature type="compositionally biased region" description="Low complexity" evidence="5">
    <location>
        <begin position="51"/>
        <end position="67"/>
    </location>
</feature>
<reference evidence="7 8" key="1">
    <citation type="submission" date="2015-03" db="EMBL/GenBank/DDBJ databases">
        <authorList>
            <person name="Morales-Cruz A."/>
            <person name="Amrine K.C."/>
            <person name="Cantu D."/>
        </authorList>
    </citation>
    <scope>NUCLEOTIDE SEQUENCE [LARGE SCALE GENOMIC DNA]</scope>
    <source>
        <strain evidence="7">DS831</strain>
    </source>
</reference>
<protein>
    <submittedName>
        <fullName evidence="7">Putative sad1 unc domain protein</fullName>
    </submittedName>
</protein>
<dbReference type="PANTHER" id="PTHR12953">
    <property type="entry name" value="MEMBRANE PROTEIN CH1 RELATED"/>
    <property type="match status" value="1"/>
</dbReference>
<accession>A0A0G2ECC3</accession>
<evidence type="ECO:0000256" key="2">
    <source>
        <dbReference type="ARBA" id="ARBA00022692"/>
    </source>
</evidence>
<dbReference type="InterPro" id="IPR045120">
    <property type="entry name" value="Suco/Slp1-like"/>
</dbReference>